<evidence type="ECO:0000313" key="2">
    <source>
        <dbReference type="EMBL" id="MFC5885264.1"/>
    </source>
</evidence>
<proteinExistence type="predicted"/>
<sequence>MEDYPVVQDMMTRLLATHQARRDSWTPPGVDTWSMPEFGDPEREHTVLAE</sequence>
<organism evidence="2 3">
    <name type="scientific">Kitasatospora aburaviensis</name>
    <dbReference type="NCBI Taxonomy" id="67265"/>
    <lineage>
        <taxon>Bacteria</taxon>
        <taxon>Bacillati</taxon>
        <taxon>Actinomycetota</taxon>
        <taxon>Actinomycetes</taxon>
        <taxon>Kitasatosporales</taxon>
        <taxon>Streptomycetaceae</taxon>
        <taxon>Kitasatospora</taxon>
    </lineage>
</organism>
<protein>
    <submittedName>
        <fullName evidence="2">Uncharacterized protein</fullName>
    </submittedName>
</protein>
<dbReference type="EMBL" id="JBHSOD010000008">
    <property type="protein sequence ID" value="MFC5885264.1"/>
    <property type="molecule type" value="Genomic_DNA"/>
</dbReference>
<evidence type="ECO:0000313" key="3">
    <source>
        <dbReference type="Proteomes" id="UP001596067"/>
    </source>
</evidence>
<evidence type="ECO:0000256" key="1">
    <source>
        <dbReference type="SAM" id="MobiDB-lite"/>
    </source>
</evidence>
<keyword evidence="3" id="KW-1185">Reference proteome</keyword>
<name>A0ABW1EX38_9ACTN</name>
<gene>
    <name evidence="2" type="ORF">ACFP0N_09795</name>
</gene>
<comment type="caution">
    <text evidence="2">The sequence shown here is derived from an EMBL/GenBank/DDBJ whole genome shotgun (WGS) entry which is preliminary data.</text>
</comment>
<reference evidence="3" key="1">
    <citation type="journal article" date="2019" name="Int. J. Syst. Evol. Microbiol.">
        <title>The Global Catalogue of Microorganisms (GCM) 10K type strain sequencing project: providing services to taxonomists for standard genome sequencing and annotation.</title>
        <authorList>
            <consortium name="The Broad Institute Genomics Platform"/>
            <consortium name="The Broad Institute Genome Sequencing Center for Infectious Disease"/>
            <person name="Wu L."/>
            <person name="Ma J."/>
        </authorList>
    </citation>
    <scope>NUCLEOTIDE SEQUENCE [LARGE SCALE GENOMIC DNA]</scope>
    <source>
        <strain evidence="3">CGMCC 4.1469</strain>
    </source>
</reference>
<feature type="compositionally biased region" description="Basic and acidic residues" evidence="1">
    <location>
        <begin position="40"/>
        <end position="50"/>
    </location>
</feature>
<feature type="region of interest" description="Disordered" evidence="1">
    <location>
        <begin position="23"/>
        <end position="50"/>
    </location>
</feature>
<dbReference type="RefSeq" id="WP_345329546.1">
    <property type="nucleotide sequence ID" value="NZ_BAAAVH010000077.1"/>
</dbReference>
<dbReference type="Proteomes" id="UP001596067">
    <property type="component" value="Unassembled WGS sequence"/>
</dbReference>
<accession>A0ABW1EX38</accession>